<dbReference type="EMBL" id="CATQJA010002664">
    <property type="protein sequence ID" value="CAJ0582814.1"/>
    <property type="molecule type" value="Genomic_DNA"/>
</dbReference>
<protein>
    <submittedName>
        <fullName evidence="2">Uncharacterized protein</fullName>
    </submittedName>
</protein>
<keyword evidence="3" id="KW-1185">Reference proteome</keyword>
<keyword evidence="1" id="KW-1133">Transmembrane helix</keyword>
<evidence type="ECO:0000313" key="3">
    <source>
        <dbReference type="Proteomes" id="UP001177023"/>
    </source>
</evidence>
<evidence type="ECO:0000256" key="1">
    <source>
        <dbReference type="SAM" id="Phobius"/>
    </source>
</evidence>
<comment type="caution">
    <text evidence="2">The sequence shown here is derived from an EMBL/GenBank/DDBJ whole genome shotgun (WGS) entry which is preliminary data.</text>
</comment>
<evidence type="ECO:0000313" key="2">
    <source>
        <dbReference type="EMBL" id="CAJ0582814.1"/>
    </source>
</evidence>
<feature type="transmembrane region" description="Helical" evidence="1">
    <location>
        <begin position="77"/>
        <end position="95"/>
    </location>
</feature>
<reference evidence="2" key="1">
    <citation type="submission" date="2023-06" db="EMBL/GenBank/DDBJ databases">
        <authorList>
            <person name="Delattre M."/>
        </authorList>
    </citation>
    <scope>NUCLEOTIDE SEQUENCE</scope>
    <source>
        <strain evidence="2">AF72</strain>
    </source>
</reference>
<organism evidence="2 3">
    <name type="scientific">Mesorhabditis spiculigera</name>
    <dbReference type="NCBI Taxonomy" id="96644"/>
    <lineage>
        <taxon>Eukaryota</taxon>
        <taxon>Metazoa</taxon>
        <taxon>Ecdysozoa</taxon>
        <taxon>Nematoda</taxon>
        <taxon>Chromadorea</taxon>
        <taxon>Rhabditida</taxon>
        <taxon>Rhabditina</taxon>
        <taxon>Rhabditomorpha</taxon>
        <taxon>Rhabditoidea</taxon>
        <taxon>Rhabditidae</taxon>
        <taxon>Mesorhabditinae</taxon>
        <taxon>Mesorhabditis</taxon>
    </lineage>
</organism>
<dbReference type="AlphaFoldDB" id="A0AA36G9C0"/>
<gene>
    <name evidence="2" type="ORF">MSPICULIGERA_LOCUS20944</name>
</gene>
<sequence>MRCFEGLDCEENASCNECIGVACTRVTTLDPESNGVLALTCLPFDTREYGGIEQDGCRTQGLTITCICQSHDYCNPATQPLFLISIILVLLFILWRRS</sequence>
<dbReference type="Proteomes" id="UP001177023">
    <property type="component" value="Unassembled WGS sequence"/>
</dbReference>
<proteinExistence type="predicted"/>
<feature type="non-terminal residue" evidence="2">
    <location>
        <position position="1"/>
    </location>
</feature>
<keyword evidence="1" id="KW-0812">Transmembrane</keyword>
<accession>A0AA36G9C0</accession>
<keyword evidence="1" id="KW-0472">Membrane</keyword>
<name>A0AA36G9C0_9BILA</name>